<dbReference type="Gene3D" id="3.40.50.300">
    <property type="entry name" value="P-loop containing nucleotide triphosphate hydrolases"/>
    <property type="match status" value="1"/>
</dbReference>
<dbReference type="CDD" id="cd03230">
    <property type="entry name" value="ABC_DR_subfamily_A"/>
    <property type="match status" value="1"/>
</dbReference>
<evidence type="ECO:0000313" key="7">
    <source>
        <dbReference type="Proteomes" id="UP001500420"/>
    </source>
</evidence>
<dbReference type="InterPro" id="IPR027417">
    <property type="entry name" value="P-loop_NTPase"/>
</dbReference>
<evidence type="ECO:0000313" key="6">
    <source>
        <dbReference type="EMBL" id="GAA0662159.1"/>
    </source>
</evidence>
<dbReference type="GO" id="GO:0016887">
    <property type="term" value="F:ATP hydrolysis activity"/>
    <property type="evidence" value="ECO:0007669"/>
    <property type="project" value="InterPro"/>
</dbReference>
<evidence type="ECO:0000259" key="5">
    <source>
        <dbReference type="PROSITE" id="PS50893"/>
    </source>
</evidence>
<keyword evidence="2" id="KW-0813">Transport</keyword>
<dbReference type="InterPro" id="IPR003593">
    <property type="entry name" value="AAA+_ATPase"/>
</dbReference>
<keyword evidence="7" id="KW-1185">Reference proteome</keyword>
<dbReference type="AlphaFoldDB" id="A0AAV3T5B4"/>
<evidence type="ECO:0000256" key="3">
    <source>
        <dbReference type="ARBA" id="ARBA00022741"/>
    </source>
</evidence>
<dbReference type="GO" id="GO:0005524">
    <property type="term" value="F:ATP binding"/>
    <property type="evidence" value="ECO:0007669"/>
    <property type="project" value="UniProtKB-KW"/>
</dbReference>
<evidence type="ECO:0000256" key="4">
    <source>
        <dbReference type="ARBA" id="ARBA00022840"/>
    </source>
</evidence>
<dbReference type="PROSITE" id="PS00211">
    <property type="entry name" value="ABC_TRANSPORTER_1"/>
    <property type="match status" value="1"/>
</dbReference>
<dbReference type="InterPro" id="IPR003439">
    <property type="entry name" value="ABC_transporter-like_ATP-bd"/>
</dbReference>
<comment type="similarity">
    <text evidence="1">Belongs to the ABC transporter superfamily.</text>
</comment>
<dbReference type="InterPro" id="IPR017871">
    <property type="entry name" value="ABC_transporter-like_CS"/>
</dbReference>
<keyword evidence="3" id="KW-0547">Nucleotide-binding</keyword>
<evidence type="ECO:0000256" key="2">
    <source>
        <dbReference type="ARBA" id="ARBA00022448"/>
    </source>
</evidence>
<reference evidence="6 7" key="1">
    <citation type="journal article" date="2019" name="Int. J. Syst. Evol. Microbiol.">
        <title>The Global Catalogue of Microorganisms (GCM) 10K type strain sequencing project: providing services to taxonomists for standard genome sequencing and annotation.</title>
        <authorList>
            <consortium name="The Broad Institute Genomics Platform"/>
            <consortium name="The Broad Institute Genome Sequencing Center for Infectious Disease"/>
            <person name="Wu L."/>
            <person name="Ma J."/>
        </authorList>
    </citation>
    <scope>NUCLEOTIDE SEQUENCE [LARGE SCALE GENOMIC DNA]</scope>
    <source>
        <strain evidence="6 7">JCM 16328</strain>
    </source>
</reference>
<accession>A0AAV3T5B4</accession>
<dbReference type="PROSITE" id="PS50893">
    <property type="entry name" value="ABC_TRANSPORTER_2"/>
    <property type="match status" value="1"/>
</dbReference>
<evidence type="ECO:0000256" key="1">
    <source>
        <dbReference type="ARBA" id="ARBA00005417"/>
    </source>
</evidence>
<gene>
    <name evidence="6" type="ORF">GCM10009020_03210</name>
</gene>
<sequence length="246" mass="25592">MDRNVRSQSVEHAVARVRDVEFSYGDLQVLDEVSLSVPAGAVTAVIGPNGSGKTTLALVVAGLAAPESGERDLAVDGERPVGYLPQSPRFRPEFTVSETLEFYAELLSTPVNVEAAMERVGLAGASDRSVAALSGGMRQLLGVAQALLGDPAMIVLDEPTSGLDPRMTRHVFEVVEDVAADGTGVFLTTHDLLHAGESDRVALLDSGSVLIEQPPDVFVANANADSLLAAFVSTLGEDPAVQTGAG</sequence>
<dbReference type="PANTHER" id="PTHR43335">
    <property type="entry name" value="ABC TRANSPORTER, ATP-BINDING PROTEIN"/>
    <property type="match status" value="1"/>
</dbReference>
<feature type="domain" description="ABC transporter" evidence="5">
    <location>
        <begin position="15"/>
        <end position="231"/>
    </location>
</feature>
<comment type="caution">
    <text evidence="6">The sequence shown here is derived from an EMBL/GenBank/DDBJ whole genome shotgun (WGS) entry which is preliminary data.</text>
</comment>
<protein>
    <submittedName>
        <fullName evidence="6">ABC transporter ATP-binding protein</fullName>
    </submittedName>
</protein>
<dbReference type="EMBL" id="BAAADV010000001">
    <property type="protein sequence ID" value="GAA0662159.1"/>
    <property type="molecule type" value="Genomic_DNA"/>
</dbReference>
<proteinExistence type="inferred from homology"/>
<organism evidence="6 7">
    <name type="scientific">Natronoarchaeum mannanilyticum</name>
    <dbReference type="NCBI Taxonomy" id="926360"/>
    <lineage>
        <taxon>Archaea</taxon>
        <taxon>Methanobacteriati</taxon>
        <taxon>Methanobacteriota</taxon>
        <taxon>Stenosarchaea group</taxon>
        <taxon>Halobacteria</taxon>
        <taxon>Halobacteriales</taxon>
        <taxon>Natronoarchaeaceae</taxon>
    </lineage>
</organism>
<dbReference type="SUPFAM" id="SSF52540">
    <property type="entry name" value="P-loop containing nucleoside triphosphate hydrolases"/>
    <property type="match status" value="1"/>
</dbReference>
<dbReference type="RefSeq" id="WP_343772072.1">
    <property type="nucleotide sequence ID" value="NZ_BAAADV010000001.1"/>
</dbReference>
<name>A0AAV3T5B4_9EURY</name>
<dbReference type="Pfam" id="PF00005">
    <property type="entry name" value="ABC_tran"/>
    <property type="match status" value="1"/>
</dbReference>
<dbReference type="SMART" id="SM00382">
    <property type="entry name" value="AAA"/>
    <property type="match status" value="1"/>
</dbReference>
<dbReference type="Proteomes" id="UP001500420">
    <property type="component" value="Unassembled WGS sequence"/>
</dbReference>
<keyword evidence="4 6" id="KW-0067">ATP-binding</keyword>